<dbReference type="RefSeq" id="WP_074966039.1">
    <property type="nucleotide sequence ID" value="NZ_CBCRYP010000001.1"/>
</dbReference>
<dbReference type="OrthoDB" id="7990319at2"/>
<name>A0A1I2XR02_9RHOB</name>
<organism evidence="1 2">
    <name type="scientific">Paracoccus aminovorans</name>
    <dbReference type="NCBI Taxonomy" id="34004"/>
    <lineage>
        <taxon>Bacteria</taxon>
        <taxon>Pseudomonadati</taxon>
        <taxon>Pseudomonadota</taxon>
        <taxon>Alphaproteobacteria</taxon>
        <taxon>Rhodobacterales</taxon>
        <taxon>Paracoccaceae</taxon>
        <taxon>Paracoccus</taxon>
    </lineage>
</organism>
<proteinExistence type="predicted"/>
<sequence>MLAGLTVLILGGGLVILALRLRADAARRKAARAGYFDRVAPLMDGLRRAISATGFARVSGRIAGVETDLQVVPDTLTYRKLPALWLLVTQPAALPVPQRIHLMARPRGIEPFSAFDTLPHQTLLPPGFPYDATLRSERPLSPDEAALLARHRAILDDPRVKELVIAPQGLRISWLADEAERGRYLIFREAEMGRTPLAPESLDPLLAALAVLRADILETDAPERKCA</sequence>
<dbReference type="AlphaFoldDB" id="A0A1I2XR02"/>
<protein>
    <recommendedName>
        <fullName evidence="3">DUF3137 domain-containing protein</fullName>
    </recommendedName>
</protein>
<evidence type="ECO:0000313" key="2">
    <source>
        <dbReference type="Proteomes" id="UP000183635"/>
    </source>
</evidence>
<reference evidence="1 2" key="1">
    <citation type="submission" date="2016-10" db="EMBL/GenBank/DDBJ databases">
        <authorList>
            <person name="de Groot N.N."/>
        </authorList>
    </citation>
    <scope>NUCLEOTIDE SEQUENCE [LARGE SCALE GENOMIC DNA]</scope>
    <source>
        <strain evidence="1 2">DSM 8537</strain>
    </source>
</reference>
<dbReference type="STRING" id="34004.SAMN04488021_10245"/>
<keyword evidence="2" id="KW-1185">Reference proteome</keyword>
<dbReference type="Proteomes" id="UP000183635">
    <property type="component" value="Unassembled WGS sequence"/>
</dbReference>
<dbReference type="EMBL" id="FOPU01000002">
    <property type="protein sequence ID" value="SFH15832.1"/>
    <property type="molecule type" value="Genomic_DNA"/>
</dbReference>
<accession>A0A1I2XR02</accession>
<evidence type="ECO:0000313" key="1">
    <source>
        <dbReference type="EMBL" id="SFH15832.1"/>
    </source>
</evidence>
<gene>
    <name evidence="1" type="ORF">SAMN04488021_10245</name>
</gene>
<evidence type="ECO:0008006" key="3">
    <source>
        <dbReference type="Google" id="ProtNLM"/>
    </source>
</evidence>